<proteinExistence type="predicted"/>
<name>A0ACB7YXC6_9ERIC</name>
<sequence length="690" mass="75775">MISNPDVSTRRILTYPAIRPCESVSPATLLDSLITLSSNISHYRSKPFFSNNRNARRSIRLVGILLIFFEEIQENQSYLSDSSVLSLSELHFIFQKLQFLLEDCTHSGAKLWILMKSNHMASHFYFLMRAMATALDVFPLSSIDVSVETKEAIQLVIKQASKSKFEVDPVDESASNDVISILSRFEKRVAPDLCDLRWVLDRLEIRSWSECQKEIKFLESEAGIEQLTSEKRDLGLLSSLIGFMTYCRGVVFDSIDNKSTPKRYDNGYSSVCIIRHLNSEDFLCPISLEIMSDPVTVQSGHTYDRSSIVKWFKSGNPICPKTGEKLKNKDLVPNLALKRLISQYCCENGIAFAKKGAKKDVTMTVAAGSIAAEESVKILANFLAGKLENGSCEERNKVASEIRILTKSSIFNRSCLAESGAIALLLNLLSSSDALTQENSMAALFNLSKHSKSKTIIVQNSGVESILGVLKEGLKMETKLHAAGTLFYLASVEEYRILIGETPGAISGLMGLLRDGNDKGKKNALVAIFGLLMYSDNHWRVLSSGLVPLLGNLLKSFEREDLVTDSLAVLATIAEKQDGATVILASGILPSALEILSSTSSRAGKEYCVALLLALCVNGGGDVVLVLAKNPSLMAALYALLAEGSSSRGSKKASSLIRLLHEFHERSSSSSSPSLITNTDLPRDRFVHVW</sequence>
<evidence type="ECO:0000313" key="1">
    <source>
        <dbReference type="EMBL" id="KAH7857509.1"/>
    </source>
</evidence>
<protein>
    <submittedName>
        <fullName evidence="1">Uncharacterized protein</fullName>
    </submittedName>
</protein>
<accession>A0ACB7YXC6</accession>
<gene>
    <name evidence="1" type="ORF">Vadar_013498</name>
</gene>
<comment type="caution">
    <text evidence="1">The sequence shown here is derived from an EMBL/GenBank/DDBJ whole genome shotgun (WGS) entry which is preliminary data.</text>
</comment>
<keyword evidence="2" id="KW-1185">Reference proteome</keyword>
<dbReference type="Proteomes" id="UP000828048">
    <property type="component" value="Chromosome 3"/>
</dbReference>
<organism evidence="1 2">
    <name type="scientific">Vaccinium darrowii</name>
    <dbReference type="NCBI Taxonomy" id="229202"/>
    <lineage>
        <taxon>Eukaryota</taxon>
        <taxon>Viridiplantae</taxon>
        <taxon>Streptophyta</taxon>
        <taxon>Embryophyta</taxon>
        <taxon>Tracheophyta</taxon>
        <taxon>Spermatophyta</taxon>
        <taxon>Magnoliopsida</taxon>
        <taxon>eudicotyledons</taxon>
        <taxon>Gunneridae</taxon>
        <taxon>Pentapetalae</taxon>
        <taxon>asterids</taxon>
        <taxon>Ericales</taxon>
        <taxon>Ericaceae</taxon>
        <taxon>Vaccinioideae</taxon>
        <taxon>Vaccinieae</taxon>
        <taxon>Vaccinium</taxon>
    </lineage>
</organism>
<dbReference type="EMBL" id="CM037153">
    <property type="protein sequence ID" value="KAH7857509.1"/>
    <property type="molecule type" value="Genomic_DNA"/>
</dbReference>
<reference evidence="1 2" key="1">
    <citation type="journal article" date="2021" name="Hortic Res">
        <title>High-quality reference genome and annotation aids understanding of berry development for evergreen blueberry (Vaccinium darrowii).</title>
        <authorList>
            <person name="Yu J."/>
            <person name="Hulse-Kemp A.M."/>
            <person name="Babiker E."/>
            <person name="Staton M."/>
        </authorList>
    </citation>
    <scope>NUCLEOTIDE SEQUENCE [LARGE SCALE GENOMIC DNA]</scope>
    <source>
        <strain evidence="2">cv. NJ 8807/NJ 8810</strain>
        <tissue evidence="1">Young leaf</tissue>
    </source>
</reference>
<evidence type="ECO:0000313" key="2">
    <source>
        <dbReference type="Proteomes" id="UP000828048"/>
    </source>
</evidence>